<dbReference type="Pfam" id="PF04180">
    <property type="entry name" value="LTV"/>
    <property type="match status" value="1"/>
</dbReference>
<feature type="region of interest" description="Disordered" evidence="2">
    <location>
        <begin position="446"/>
        <end position="485"/>
    </location>
</feature>
<accession>A0ABP0EGI4</accession>
<dbReference type="InterPro" id="IPR007307">
    <property type="entry name" value="Ltv1"/>
</dbReference>
<reference evidence="3 4" key="1">
    <citation type="submission" date="2024-01" db="EMBL/GenBank/DDBJ databases">
        <authorList>
            <consortium name="Genoscope - CEA"/>
            <person name="William W."/>
        </authorList>
    </citation>
    <scope>NUCLEOTIDE SEQUENCE [LARGE SCALE GENOMIC DNA]</scope>
    <source>
        <strain evidence="3 4">29B2s-10</strain>
    </source>
</reference>
<feature type="compositionally biased region" description="Acidic residues" evidence="2">
    <location>
        <begin position="310"/>
        <end position="323"/>
    </location>
</feature>
<comment type="similarity">
    <text evidence="1">Belongs to the LTV1 family.</text>
</comment>
<feature type="compositionally biased region" description="Acidic residues" evidence="2">
    <location>
        <begin position="221"/>
        <end position="244"/>
    </location>
</feature>
<evidence type="ECO:0000313" key="4">
    <source>
        <dbReference type="Proteomes" id="UP001497600"/>
    </source>
</evidence>
<sequence length="485" mass="54842">MSSRRRFNKKNAQTFSVVHRAHDDALFYDNEASEHVLVPVKGGNQAKKTAYTPTFERKKKVFTTEDIAEDVGKDVRENEGMAAQFGIYYDDSKYDYMQHLKPIGKTDGVFIEADSKKNNPAVAGKKKTAAIEDLFQGQLPSERKTKVTYDTFQNIPEDLKGFNPDMDPRLREVLEALEDEAYLERRVEGTDGGNEDADGQDPEDYADNDDDLFADLLGSGEVDEYDEEYYGEGAYEDEYDEWDLDNYEDEYAKYDRDEEYAEGYELPYNEGEAPEELVDNAGEAAGPGVSFWEKDFNKFKAENRNKENDWDSDNEFEDEDDFVGELPSTTAGTVVGGAASASAAASSKKKSKSKLRKKKGAMSDTSAFSMSSSALFRTEGLTLLDDRYEQLAKKFEDNDEEEEEEEEYQEFDMLQERGDLEGMLDDFLDNYELEKGGRRLVKKDMEKKKLQEAADSVSKGKVAAKRKKEKELGGLGNSFGAMSLK</sequence>
<feature type="region of interest" description="Disordered" evidence="2">
    <location>
        <begin position="184"/>
        <end position="208"/>
    </location>
</feature>
<dbReference type="EMBL" id="OZ004259">
    <property type="protein sequence ID" value="CAK7915728.1"/>
    <property type="molecule type" value="Genomic_DNA"/>
</dbReference>
<feature type="compositionally biased region" description="Acidic residues" evidence="2">
    <location>
        <begin position="193"/>
        <end position="208"/>
    </location>
</feature>
<evidence type="ECO:0000256" key="1">
    <source>
        <dbReference type="ARBA" id="ARBA00009078"/>
    </source>
</evidence>
<feature type="compositionally biased region" description="Basic residues" evidence="2">
    <location>
        <begin position="347"/>
        <end position="360"/>
    </location>
</feature>
<feature type="region of interest" description="Disordered" evidence="2">
    <location>
        <begin position="303"/>
        <end position="367"/>
    </location>
</feature>
<protein>
    <submittedName>
        <fullName evidence="3">Protein Ltv1p</fullName>
    </submittedName>
</protein>
<keyword evidence="4" id="KW-1185">Reference proteome</keyword>
<feature type="region of interest" description="Disordered" evidence="2">
    <location>
        <begin position="220"/>
        <end position="244"/>
    </location>
</feature>
<name>A0ABP0EGI4_9ASCO</name>
<evidence type="ECO:0000313" key="3">
    <source>
        <dbReference type="EMBL" id="CAK7915728.1"/>
    </source>
</evidence>
<organism evidence="3 4">
    <name type="scientific">[Candida] anglica</name>
    <dbReference type="NCBI Taxonomy" id="148631"/>
    <lineage>
        <taxon>Eukaryota</taxon>
        <taxon>Fungi</taxon>
        <taxon>Dikarya</taxon>
        <taxon>Ascomycota</taxon>
        <taxon>Saccharomycotina</taxon>
        <taxon>Pichiomycetes</taxon>
        <taxon>Debaryomycetaceae</taxon>
        <taxon>Kurtzmaniella</taxon>
    </lineage>
</organism>
<dbReference type="PANTHER" id="PTHR21531:SF0">
    <property type="entry name" value="PROTEIN LTV1 HOMOLOG"/>
    <property type="match status" value="1"/>
</dbReference>
<dbReference type="Proteomes" id="UP001497600">
    <property type="component" value="Chromosome G"/>
</dbReference>
<dbReference type="PANTHER" id="PTHR21531">
    <property type="entry name" value="LOW-TEMPERATURE VIABILITY PROTEIN LTV1-RELATED"/>
    <property type="match status" value="1"/>
</dbReference>
<proteinExistence type="inferred from homology"/>
<gene>
    <name evidence="3" type="primary">LTV1</name>
    <name evidence="3" type="ORF">CAAN4_G00606</name>
</gene>
<evidence type="ECO:0000256" key="2">
    <source>
        <dbReference type="SAM" id="MobiDB-lite"/>
    </source>
</evidence>